<evidence type="ECO:0000256" key="3">
    <source>
        <dbReference type="ARBA" id="ARBA00022475"/>
    </source>
</evidence>
<comment type="subcellular location">
    <subcellularLocation>
        <location evidence="1 7">Cell membrane</location>
        <topology evidence="1 7">Multi-pass membrane protein</topology>
    </subcellularLocation>
</comment>
<evidence type="ECO:0000256" key="2">
    <source>
        <dbReference type="ARBA" id="ARBA00022448"/>
    </source>
</evidence>
<feature type="transmembrane region" description="Helical" evidence="7">
    <location>
        <begin position="20"/>
        <end position="39"/>
    </location>
</feature>
<dbReference type="OrthoDB" id="2637002at2"/>
<accession>A0A2K4ZMW8</accession>
<dbReference type="PANTHER" id="PTHR43227:SF11">
    <property type="entry name" value="BLL4140 PROTEIN"/>
    <property type="match status" value="1"/>
</dbReference>
<dbReference type="Proteomes" id="UP000236311">
    <property type="component" value="Unassembled WGS sequence"/>
</dbReference>
<name>A0A2K4ZMW8_9FIRM</name>
<dbReference type="Pfam" id="PF00528">
    <property type="entry name" value="BPD_transp_1"/>
    <property type="match status" value="1"/>
</dbReference>
<keyword evidence="2 7" id="KW-0813">Transport</keyword>
<dbReference type="Gene3D" id="1.10.3720.10">
    <property type="entry name" value="MetI-like"/>
    <property type="match status" value="1"/>
</dbReference>
<dbReference type="EMBL" id="OFSM01000032">
    <property type="protein sequence ID" value="SOY31833.1"/>
    <property type="molecule type" value="Genomic_DNA"/>
</dbReference>
<evidence type="ECO:0000259" key="8">
    <source>
        <dbReference type="PROSITE" id="PS50928"/>
    </source>
</evidence>
<keyword evidence="4 7" id="KW-0812">Transmembrane</keyword>
<protein>
    <submittedName>
        <fullName evidence="9">Putative multiple-sugar transport system permease YteP</fullName>
    </submittedName>
</protein>
<dbReference type="GO" id="GO:0055085">
    <property type="term" value="P:transmembrane transport"/>
    <property type="evidence" value="ECO:0007669"/>
    <property type="project" value="InterPro"/>
</dbReference>
<dbReference type="InterPro" id="IPR000515">
    <property type="entry name" value="MetI-like"/>
</dbReference>
<dbReference type="RefSeq" id="WP_103241807.1">
    <property type="nucleotide sequence ID" value="NZ_CANRXC010000050.1"/>
</dbReference>
<evidence type="ECO:0000256" key="7">
    <source>
        <dbReference type="RuleBase" id="RU363032"/>
    </source>
</evidence>
<sequence length="311" mass="35394">MQKTNAVKKKSPRDKAGFRLFLLSLPFLAGILIFSYLPLAGWSYSFFNYKPGKALLDCEFVGFKWFIAPFNNPVLRDQFGRVMRNTLGINLLYMATMILPMIFAMFLMEIRWKGYRKIVQTLTTIPNFISWVLVYAAFFALFSTEGLLNNILVGAGILTTPTNFLTSTSHMWLKMLGYHLWKGLGWGAIVYISAITSIDSEIYEAANIDGAGRFQKMWHITTPHLIPTFFVMFVLQIGNIINNGIDQYLVFSNAMTQDYIEVLDLYVYRYGLQQGNISYATAVGMWKSLISVLLVFVANTLSKKIRGSSIF</sequence>
<dbReference type="InterPro" id="IPR050809">
    <property type="entry name" value="UgpAE/MalFG_permease"/>
</dbReference>
<dbReference type="PROSITE" id="PS50928">
    <property type="entry name" value="ABC_TM1"/>
    <property type="match status" value="1"/>
</dbReference>
<evidence type="ECO:0000313" key="10">
    <source>
        <dbReference type="Proteomes" id="UP000236311"/>
    </source>
</evidence>
<feature type="domain" description="ABC transmembrane type-1" evidence="8">
    <location>
        <begin position="83"/>
        <end position="298"/>
    </location>
</feature>
<keyword evidence="6 7" id="KW-0472">Membrane</keyword>
<reference evidence="9 10" key="1">
    <citation type="submission" date="2018-01" db="EMBL/GenBank/DDBJ databases">
        <authorList>
            <person name="Gaut B.S."/>
            <person name="Morton B.R."/>
            <person name="Clegg M.T."/>
            <person name="Duvall M.R."/>
        </authorList>
    </citation>
    <scope>NUCLEOTIDE SEQUENCE [LARGE SCALE GENOMIC DNA]</scope>
    <source>
        <strain evidence="9">GP69</strain>
    </source>
</reference>
<feature type="transmembrane region" description="Helical" evidence="7">
    <location>
        <begin position="277"/>
        <end position="301"/>
    </location>
</feature>
<evidence type="ECO:0000256" key="1">
    <source>
        <dbReference type="ARBA" id="ARBA00004651"/>
    </source>
</evidence>
<feature type="transmembrane region" description="Helical" evidence="7">
    <location>
        <begin position="225"/>
        <end position="245"/>
    </location>
</feature>
<evidence type="ECO:0000313" key="9">
    <source>
        <dbReference type="EMBL" id="SOY31833.1"/>
    </source>
</evidence>
<dbReference type="AlphaFoldDB" id="A0A2K4ZMW8"/>
<feature type="transmembrane region" description="Helical" evidence="7">
    <location>
        <begin position="147"/>
        <end position="166"/>
    </location>
</feature>
<keyword evidence="9" id="KW-0762">Sugar transport</keyword>
<dbReference type="InterPro" id="IPR035906">
    <property type="entry name" value="MetI-like_sf"/>
</dbReference>
<dbReference type="PANTHER" id="PTHR43227">
    <property type="entry name" value="BLL4140 PROTEIN"/>
    <property type="match status" value="1"/>
</dbReference>
<gene>
    <name evidence="9" type="primary">yteP_32</name>
    <name evidence="9" type="ORF">AMURIS_04582</name>
</gene>
<feature type="transmembrane region" description="Helical" evidence="7">
    <location>
        <begin position="122"/>
        <end position="141"/>
    </location>
</feature>
<evidence type="ECO:0000256" key="4">
    <source>
        <dbReference type="ARBA" id="ARBA00022692"/>
    </source>
</evidence>
<dbReference type="SUPFAM" id="SSF161098">
    <property type="entry name" value="MetI-like"/>
    <property type="match status" value="1"/>
</dbReference>
<organism evidence="9 10">
    <name type="scientific">Acetatifactor muris</name>
    <dbReference type="NCBI Taxonomy" id="879566"/>
    <lineage>
        <taxon>Bacteria</taxon>
        <taxon>Bacillati</taxon>
        <taxon>Bacillota</taxon>
        <taxon>Clostridia</taxon>
        <taxon>Lachnospirales</taxon>
        <taxon>Lachnospiraceae</taxon>
        <taxon>Acetatifactor</taxon>
    </lineage>
</organism>
<proteinExistence type="inferred from homology"/>
<dbReference type="GO" id="GO:0005886">
    <property type="term" value="C:plasma membrane"/>
    <property type="evidence" value="ECO:0007669"/>
    <property type="project" value="UniProtKB-SubCell"/>
</dbReference>
<feature type="transmembrane region" description="Helical" evidence="7">
    <location>
        <begin position="91"/>
        <end position="110"/>
    </location>
</feature>
<comment type="similarity">
    <text evidence="7">Belongs to the binding-protein-dependent transport system permease family.</text>
</comment>
<evidence type="ECO:0000256" key="6">
    <source>
        <dbReference type="ARBA" id="ARBA00023136"/>
    </source>
</evidence>
<evidence type="ECO:0000256" key="5">
    <source>
        <dbReference type="ARBA" id="ARBA00022989"/>
    </source>
</evidence>
<keyword evidence="3" id="KW-1003">Cell membrane</keyword>
<dbReference type="CDD" id="cd06261">
    <property type="entry name" value="TM_PBP2"/>
    <property type="match status" value="1"/>
</dbReference>
<keyword evidence="10" id="KW-1185">Reference proteome</keyword>
<keyword evidence="5 7" id="KW-1133">Transmembrane helix</keyword>